<evidence type="ECO:0000313" key="4">
    <source>
        <dbReference type="EMBL" id="ONK81881.1"/>
    </source>
</evidence>
<reference evidence="5" key="1">
    <citation type="journal article" date="2017" name="Nat. Commun.">
        <title>The asparagus genome sheds light on the origin and evolution of a young Y chromosome.</title>
        <authorList>
            <person name="Harkess A."/>
            <person name="Zhou J."/>
            <person name="Xu C."/>
            <person name="Bowers J.E."/>
            <person name="Van der Hulst R."/>
            <person name="Ayyampalayam S."/>
            <person name="Mercati F."/>
            <person name="Riccardi P."/>
            <person name="McKain M.R."/>
            <person name="Kakrana A."/>
            <person name="Tang H."/>
            <person name="Ray J."/>
            <person name="Groenendijk J."/>
            <person name="Arikit S."/>
            <person name="Mathioni S.M."/>
            <person name="Nakano M."/>
            <person name="Shan H."/>
            <person name="Telgmann-Rauber A."/>
            <person name="Kanno A."/>
            <person name="Yue Z."/>
            <person name="Chen H."/>
            <person name="Li W."/>
            <person name="Chen Y."/>
            <person name="Xu X."/>
            <person name="Zhang Y."/>
            <person name="Luo S."/>
            <person name="Chen H."/>
            <person name="Gao J."/>
            <person name="Mao Z."/>
            <person name="Pires J.C."/>
            <person name="Luo M."/>
            <person name="Kudrna D."/>
            <person name="Wing R.A."/>
            <person name="Meyers B.C."/>
            <person name="Yi K."/>
            <person name="Kong H."/>
            <person name="Lavrijsen P."/>
            <person name="Sunseri F."/>
            <person name="Falavigna A."/>
            <person name="Ye Y."/>
            <person name="Leebens-Mack J.H."/>
            <person name="Chen G."/>
        </authorList>
    </citation>
    <scope>NUCLEOTIDE SEQUENCE [LARGE SCALE GENOMIC DNA]</scope>
    <source>
        <strain evidence="5">cv. DH0086</strain>
    </source>
</reference>
<feature type="repeat" description="PPR" evidence="3">
    <location>
        <begin position="440"/>
        <end position="474"/>
    </location>
</feature>
<feature type="repeat" description="PPR" evidence="3">
    <location>
        <begin position="335"/>
        <end position="369"/>
    </location>
</feature>
<feature type="repeat" description="PPR" evidence="3">
    <location>
        <begin position="475"/>
        <end position="509"/>
    </location>
</feature>
<dbReference type="Pfam" id="PF01535">
    <property type="entry name" value="PPR"/>
    <property type="match status" value="3"/>
</dbReference>
<protein>
    <recommendedName>
        <fullName evidence="6">Pentacotripeptide-repeat region of PRORP domain-containing protein</fullName>
    </recommendedName>
</protein>
<comment type="similarity">
    <text evidence="1">Belongs to the PPR family. P subfamily.</text>
</comment>
<dbReference type="Proteomes" id="UP000243459">
    <property type="component" value="Chromosome 1"/>
</dbReference>
<proteinExistence type="inferred from homology"/>
<feature type="repeat" description="PPR" evidence="3">
    <location>
        <begin position="300"/>
        <end position="334"/>
    </location>
</feature>
<dbReference type="Pfam" id="PF13812">
    <property type="entry name" value="PPR_3"/>
    <property type="match status" value="1"/>
</dbReference>
<feature type="repeat" description="PPR" evidence="3">
    <location>
        <begin position="405"/>
        <end position="439"/>
    </location>
</feature>
<evidence type="ECO:0008006" key="6">
    <source>
        <dbReference type="Google" id="ProtNLM"/>
    </source>
</evidence>
<dbReference type="EMBL" id="CM007381">
    <property type="protein sequence ID" value="ONK81881.1"/>
    <property type="molecule type" value="Genomic_DNA"/>
</dbReference>
<feature type="repeat" description="PPR" evidence="3">
    <location>
        <begin position="265"/>
        <end position="299"/>
    </location>
</feature>
<evidence type="ECO:0000256" key="1">
    <source>
        <dbReference type="ARBA" id="ARBA00007626"/>
    </source>
</evidence>
<keyword evidence="2" id="KW-0677">Repeat</keyword>
<accession>A0A5P1FXK6</accession>
<dbReference type="InterPro" id="IPR011990">
    <property type="entry name" value="TPR-like_helical_dom_sf"/>
</dbReference>
<dbReference type="Gene3D" id="1.25.40.10">
    <property type="entry name" value="Tetratricopeptide repeat domain"/>
    <property type="match status" value="3"/>
</dbReference>
<dbReference type="OMA" id="FNHMRRV"/>
<gene>
    <name evidence="4" type="ORF">A4U43_C01F33820</name>
</gene>
<dbReference type="AlphaFoldDB" id="A0A5P1FXK6"/>
<sequence>MGFYCKKIPPFYVRAQTLMQIKRSLYSAGDLLAQNPSSQLSPFSLKYPSVYWRCLMHTSRVTLDSQASGVESTQNARCYSKLRKNKAKEDNVLIRSIVSILQRTDKWDPLLKQLCDISGSEITSPVAVQVLKRIKKPELAFKFFDWLDSLQGFDHDSVTYTTILKVLTRDCKASHAEIAESLLRKKISLGLDATPCDYDYVLHQWACVGRTDMGLGLLNEMIGLGFSPAITSCSILLEGLLDSREEDLGWDLFRRMLDGSIDALETETFNVAMKSLCKKGKLNEALELFATMRGKDYVPDLDTYNILIMGCCVKGEVKMMFELFKHMLSTKVKPDSYTMNLLIKELCKQGKPEYGNDLFNHMRRVGWLDRKFVYSQLVESLTIYGWWMKALKIFVKMVRRGHHPKLSLYNNLIRHLCMGGRLREAHKLKEVMLVKGYLPEIEIYNGLVDGLCLIGKMEMVEKLLLELRNKGLSFSFATHNIILRGYCMIGNVKATLECVERMIEEGLEPNNESCKLIITCLSAKGSAVRLKALQTEDHDVCRLLIDELRKLKDTDSTADISKERII</sequence>
<dbReference type="Pfam" id="PF13041">
    <property type="entry name" value="PPR_2"/>
    <property type="match status" value="1"/>
</dbReference>
<dbReference type="PROSITE" id="PS51375">
    <property type="entry name" value="PPR"/>
    <property type="match status" value="7"/>
</dbReference>
<evidence type="ECO:0000256" key="2">
    <source>
        <dbReference type="ARBA" id="ARBA00022737"/>
    </source>
</evidence>
<name>A0A5P1FXK6_ASPOF</name>
<dbReference type="PANTHER" id="PTHR47938">
    <property type="entry name" value="RESPIRATORY COMPLEX I CHAPERONE (CIA84), PUTATIVE (AFU_ORTHOLOGUE AFUA_2G06020)-RELATED"/>
    <property type="match status" value="1"/>
</dbReference>
<dbReference type="PANTHER" id="PTHR47938:SF11">
    <property type="entry name" value="PENTACOTRIPEPTIDE-REPEAT REGION OF PRORP DOMAIN-CONTAINING PROTEIN"/>
    <property type="match status" value="1"/>
</dbReference>
<dbReference type="NCBIfam" id="TIGR00756">
    <property type="entry name" value="PPR"/>
    <property type="match status" value="6"/>
</dbReference>
<evidence type="ECO:0000256" key="3">
    <source>
        <dbReference type="PROSITE-ProRule" id="PRU00708"/>
    </source>
</evidence>
<dbReference type="GO" id="GO:0003729">
    <property type="term" value="F:mRNA binding"/>
    <property type="evidence" value="ECO:0007669"/>
    <property type="project" value="TreeGrafter"/>
</dbReference>
<feature type="repeat" description="PPR" evidence="3">
    <location>
        <begin position="370"/>
        <end position="404"/>
    </location>
</feature>
<dbReference type="Gramene" id="ONK81881">
    <property type="protein sequence ID" value="ONK81881"/>
    <property type="gene ID" value="A4U43_C01F33820"/>
</dbReference>
<evidence type="ECO:0000313" key="5">
    <source>
        <dbReference type="Proteomes" id="UP000243459"/>
    </source>
</evidence>
<keyword evidence="5" id="KW-1185">Reference proteome</keyword>
<organism evidence="4 5">
    <name type="scientific">Asparagus officinalis</name>
    <name type="common">Garden asparagus</name>
    <dbReference type="NCBI Taxonomy" id="4686"/>
    <lineage>
        <taxon>Eukaryota</taxon>
        <taxon>Viridiplantae</taxon>
        <taxon>Streptophyta</taxon>
        <taxon>Embryophyta</taxon>
        <taxon>Tracheophyta</taxon>
        <taxon>Spermatophyta</taxon>
        <taxon>Magnoliopsida</taxon>
        <taxon>Liliopsida</taxon>
        <taxon>Asparagales</taxon>
        <taxon>Asparagaceae</taxon>
        <taxon>Asparagoideae</taxon>
        <taxon>Asparagus</taxon>
    </lineage>
</organism>
<dbReference type="InterPro" id="IPR002885">
    <property type="entry name" value="PPR_rpt"/>
</dbReference>